<dbReference type="Proteomes" id="UP000800200">
    <property type="component" value="Unassembled WGS sequence"/>
</dbReference>
<dbReference type="AlphaFoldDB" id="A0A6A6D9G5"/>
<organism evidence="1 2">
    <name type="scientific">Zopfia rhizophila CBS 207.26</name>
    <dbReference type="NCBI Taxonomy" id="1314779"/>
    <lineage>
        <taxon>Eukaryota</taxon>
        <taxon>Fungi</taxon>
        <taxon>Dikarya</taxon>
        <taxon>Ascomycota</taxon>
        <taxon>Pezizomycotina</taxon>
        <taxon>Dothideomycetes</taxon>
        <taxon>Dothideomycetes incertae sedis</taxon>
        <taxon>Zopfiaceae</taxon>
        <taxon>Zopfia</taxon>
    </lineage>
</organism>
<reference evidence="1" key="1">
    <citation type="journal article" date="2020" name="Stud. Mycol.">
        <title>101 Dothideomycetes genomes: a test case for predicting lifestyles and emergence of pathogens.</title>
        <authorList>
            <person name="Haridas S."/>
            <person name="Albert R."/>
            <person name="Binder M."/>
            <person name="Bloem J."/>
            <person name="Labutti K."/>
            <person name="Salamov A."/>
            <person name="Andreopoulos B."/>
            <person name="Baker S."/>
            <person name="Barry K."/>
            <person name="Bills G."/>
            <person name="Bluhm B."/>
            <person name="Cannon C."/>
            <person name="Castanera R."/>
            <person name="Culley D."/>
            <person name="Daum C."/>
            <person name="Ezra D."/>
            <person name="Gonzalez J."/>
            <person name="Henrissat B."/>
            <person name="Kuo A."/>
            <person name="Liang C."/>
            <person name="Lipzen A."/>
            <person name="Lutzoni F."/>
            <person name="Magnuson J."/>
            <person name="Mondo S."/>
            <person name="Nolan M."/>
            <person name="Ohm R."/>
            <person name="Pangilinan J."/>
            <person name="Park H.-J."/>
            <person name="Ramirez L."/>
            <person name="Alfaro M."/>
            <person name="Sun H."/>
            <person name="Tritt A."/>
            <person name="Yoshinaga Y."/>
            <person name="Zwiers L.-H."/>
            <person name="Turgeon B."/>
            <person name="Goodwin S."/>
            <person name="Spatafora J."/>
            <person name="Crous P."/>
            <person name="Grigoriev I."/>
        </authorList>
    </citation>
    <scope>NUCLEOTIDE SEQUENCE</scope>
    <source>
        <strain evidence="1">CBS 207.26</strain>
    </source>
</reference>
<keyword evidence="2" id="KW-1185">Reference proteome</keyword>
<dbReference type="EMBL" id="ML994715">
    <property type="protein sequence ID" value="KAF2176121.1"/>
    <property type="molecule type" value="Genomic_DNA"/>
</dbReference>
<protein>
    <submittedName>
        <fullName evidence="1">Uncharacterized protein</fullName>
    </submittedName>
</protein>
<sequence>MAKPTSRARYMRLGPGSRVRKHSKLLAGASRMVINIGHTAPLCISRRPRSAAHLLSGLSGVITDVRWRRDDRLENKVRFRMHAIVDLRQSLTQEFVPLSNLCFLFAGLLPGPEGVLLNTQRQNPSRVSRTRRTHRRGVAILRCVESRDPTSSKIHLIRSLGLKVTNVKTLTPIHADADMADQLAAGASPELMAKYLHIGYIKPKRESDEAFDCWLLREDIYTILLAYLESPMSPQSFLYDAKEDIVLKHAVRPTAFKEILQLAQRFIDRLGIEDAERGALRLKLEQVATNDISGQGWSRTEINTLWTLDQALSKISRLKGPRSLAMSMLYMPDQSFQEGTTRFLKADAQAPLNNVLINYEQQIVRLPDAEQRTEYQDFPFNFRAVLDDTYDAEITMLTNHGALNELSFPLVDCLFACLRGHVRALMWKMSLSPVGLADFFDQLTFDSIAYVATDRDVHN</sequence>
<gene>
    <name evidence="1" type="ORF">K469DRAFT_682776</name>
</gene>
<proteinExistence type="predicted"/>
<accession>A0A6A6D9G5</accession>
<evidence type="ECO:0000313" key="1">
    <source>
        <dbReference type="EMBL" id="KAF2176121.1"/>
    </source>
</evidence>
<evidence type="ECO:0000313" key="2">
    <source>
        <dbReference type="Proteomes" id="UP000800200"/>
    </source>
</evidence>
<name>A0A6A6D9G5_9PEZI</name>